<dbReference type="Proteomes" id="UP000324222">
    <property type="component" value="Unassembled WGS sequence"/>
</dbReference>
<evidence type="ECO:0000313" key="3">
    <source>
        <dbReference type="Proteomes" id="UP000324222"/>
    </source>
</evidence>
<comment type="caution">
    <text evidence="2">The sequence shown here is derived from an EMBL/GenBank/DDBJ whole genome shotgun (WGS) entry which is preliminary data.</text>
</comment>
<feature type="region of interest" description="Disordered" evidence="1">
    <location>
        <begin position="56"/>
        <end position="88"/>
    </location>
</feature>
<feature type="compositionally biased region" description="Basic and acidic residues" evidence="1">
    <location>
        <begin position="1"/>
        <end position="12"/>
    </location>
</feature>
<feature type="region of interest" description="Disordered" evidence="1">
    <location>
        <begin position="1"/>
        <end position="34"/>
    </location>
</feature>
<dbReference type="AlphaFoldDB" id="A0A5B7E8Q8"/>
<accession>A0A5B7E8Q8</accession>
<protein>
    <submittedName>
        <fullName evidence="2">Uncharacterized protein</fullName>
    </submittedName>
</protein>
<sequence>MLSERGSVEDVTRGPGASASPSGPQSDKGSRRTKIACHLPCDPKNIYIAPREAGQELGGVKRQTPLARTNKWTKNVTPKQRLPLGHGL</sequence>
<evidence type="ECO:0000256" key="1">
    <source>
        <dbReference type="SAM" id="MobiDB-lite"/>
    </source>
</evidence>
<reference evidence="2 3" key="1">
    <citation type="submission" date="2019-05" db="EMBL/GenBank/DDBJ databases">
        <title>Another draft genome of Portunus trituberculatus and its Hox gene families provides insights of decapod evolution.</title>
        <authorList>
            <person name="Jeong J.-H."/>
            <person name="Song I."/>
            <person name="Kim S."/>
            <person name="Choi T."/>
            <person name="Kim D."/>
            <person name="Ryu S."/>
            <person name="Kim W."/>
        </authorList>
    </citation>
    <scope>NUCLEOTIDE SEQUENCE [LARGE SCALE GENOMIC DNA]</scope>
    <source>
        <tissue evidence="2">Muscle</tissue>
    </source>
</reference>
<proteinExistence type="predicted"/>
<keyword evidence="3" id="KW-1185">Reference proteome</keyword>
<name>A0A5B7E8Q8_PORTR</name>
<feature type="compositionally biased region" description="Low complexity" evidence="1">
    <location>
        <begin position="14"/>
        <end position="24"/>
    </location>
</feature>
<feature type="compositionally biased region" description="Polar residues" evidence="1">
    <location>
        <begin position="66"/>
        <end position="78"/>
    </location>
</feature>
<evidence type="ECO:0000313" key="2">
    <source>
        <dbReference type="EMBL" id="MPC30148.1"/>
    </source>
</evidence>
<dbReference type="EMBL" id="VSRR010002201">
    <property type="protein sequence ID" value="MPC30148.1"/>
    <property type="molecule type" value="Genomic_DNA"/>
</dbReference>
<gene>
    <name evidence="2" type="ORF">E2C01_023407</name>
</gene>
<organism evidence="2 3">
    <name type="scientific">Portunus trituberculatus</name>
    <name type="common">Swimming crab</name>
    <name type="synonym">Neptunus trituberculatus</name>
    <dbReference type="NCBI Taxonomy" id="210409"/>
    <lineage>
        <taxon>Eukaryota</taxon>
        <taxon>Metazoa</taxon>
        <taxon>Ecdysozoa</taxon>
        <taxon>Arthropoda</taxon>
        <taxon>Crustacea</taxon>
        <taxon>Multicrustacea</taxon>
        <taxon>Malacostraca</taxon>
        <taxon>Eumalacostraca</taxon>
        <taxon>Eucarida</taxon>
        <taxon>Decapoda</taxon>
        <taxon>Pleocyemata</taxon>
        <taxon>Brachyura</taxon>
        <taxon>Eubrachyura</taxon>
        <taxon>Portunoidea</taxon>
        <taxon>Portunidae</taxon>
        <taxon>Portuninae</taxon>
        <taxon>Portunus</taxon>
    </lineage>
</organism>